<evidence type="ECO:0000256" key="4">
    <source>
        <dbReference type="ARBA" id="ARBA00023163"/>
    </source>
</evidence>
<evidence type="ECO:0000313" key="7">
    <source>
        <dbReference type="EMBL" id="KAF5572326.1"/>
    </source>
</evidence>
<dbReference type="PROSITE" id="PS50048">
    <property type="entry name" value="ZN2_CY6_FUNGAL_2"/>
    <property type="match status" value="1"/>
</dbReference>
<accession>A0A8H5KHU5</accession>
<dbReference type="Pfam" id="PF04082">
    <property type="entry name" value="Fungal_trans"/>
    <property type="match status" value="1"/>
</dbReference>
<keyword evidence="5" id="KW-0539">Nucleus</keyword>
<keyword evidence="4" id="KW-0804">Transcription</keyword>
<dbReference type="CDD" id="cd00067">
    <property type="entry name" value="GAL4"/>
    <property type="match status" value="1"/>
</dbReference>
<dbReference type="GO" id="GO:0000981">
    <property type="term" value="F:DNA-binding transcription factor activity, RNA polymerase II-specific"/>
    <property type="evidence" value="ECO:0007669"/>
    <property type="project" value="InterPro"/>
</dbReference>
<dbReference type="InterPro" id="IPR001138">
    <property type="entry name" value="Zn2Cys6_DnaBD"/>
</dbReference>
<keyword evidence="8" id="KW-1185">Reference proteome</keyword>
<feature type="domain" description="Zn(2)-C6 fungal-type" evidence="6">
    <location>
        <begin position="21"/>
        <end position="51"/>
    </location>
</feature>
<dbReference type="GO" id="GO:0005634">
    <property type="term" value="C:nucleus"/>
    <property type="evidence" value="ECO:0007669"/>
    <property type="project" value="UniProtKB-SubCell"/>
</dbReference>
<dbReference type="EMBL" id="JAAOAR010000952">
    <property type="protein sequence ID" value="KAF5572326.1"/>
    <property type="molecule type" value="Genomic_DNA"/>
</dbReference>
<keyword evidence="3" id="KW-0805">Transcription regulation</keyword>
<dbReference type="SMART" id="SM00066">
    <property type="entry name" value="GAL4"/>
    <property type="match status" value="1"/>
</dbReference>
<dbReference type="PANTHER" id="PTHR47338">
    <property type="entry name" value="ZN(II)2CYS6 TRANSCRIPTION FACTOR (EUROFUNG)-RELATED"/>
    <property type="match status" value="1"/>
</dbReference>
<evidence type="ECO:0000256" key="3">
    <source>
        <dbReference type="ARBA" id="ARBA00023015"/>
    </source>
</evidence>
<protein>
    <submittedName>
        <fullName evidence="7">Transcriptional regulatory</fullName>
    </submittedName>
</protein>
<dbReference type="PRINTS" id="PR00755">
    <property type="entry name" value="AFLATOXINBRP"/>
</dbReference>
<keyword evidence="2" id="KW-0479">Metal-binding</keyword>
<comment type="caution">
    <text evidence="7">The sequence shown here is derived from an EMBL/GenBank/DDBJ whole genome shotgun (WGS) entry which is preliminary data.</text>
</comment>
<dbReference type="GO" id="GO:0003677">
    <property type="term" value="F:DNA binding"/>
    <property type="evidence" value="ECO:0007669"/>
    <property type="project" value="InterPro"/>
</dbReference>
<name>A0A8H5KHU5_9HYPO</name>
<evidence type="ECO:0000256" key="2">
    <source>
        <dbReference type="ARBA" id="ARBA00022723"/>
    </source>
</evidence>
<dbReference type="AlphaFoldDB" id="A0A8H5KHU5"/>
<dbReference type="PROSITE" id="PS00463">
    <property type="entry name" value="ZN2_CY6_FUNGAL_1"/>
    <property type="match status" value="1"/>
</dbReference>
<dbReference type="Pfam" id="PF00172">
    <property type="entry name" value="Zn_clus"/>
    <property type="match status" value="1"/>
</dbReference>
<dbReference type="GO" id="GO:0006351">
    <property type="term" value="P:DNA-templated transcription"/>
    <property type="evidence" value="ECO:0007669"/>
    <property type="project" value="InterPro"/>
</dbReference>
<evidence type="ECO:0000256" key="5">
    <source>
        <dbReference type="ARBA" id="ARBA00023242"/>
    </source>
</evidence>
<dbReference type="PANTHER" id="PTHR47338:SF4">
    <property type="entry name" value="ZN(II)2CYS6 TRANSCRIPTION FACTOR (EUROFUNG)"/>
    <property type="match status" value="1"/>
</dbReference>
<proteinExistence type="predicted"/>
<dbReference type="InterPro" id="IPR007219">
    <property type="entry name" value="XnlR_reg_dom"/>
</dbReference>
<gene>
    <name evidence="7" type="ORF">FPANT_13170</name>
</gene>
<sequence>MSDSHDDSDGPESRRKRIRQACLNCRKKKVRCTGEKPICQFCNRLGQPCVYAEDGRSLRRTTNLAVQPALGDVPEAIMDNISSRFASLEDQISTLQATVERLLPLVTNQQPPNKRTHYQANTPAPVLLQTPSTIQSHANERPQPSSLLFAADVYFRYCHSQPYSLFHEPTFRQKLADDTLPTYLLWGFLSAARRYSSLPVTQVNCSDDASSYAAKAWETMELPWTGTAPPEKILTVIQTIILIVSTEVPAINKENRLAGLCTQAHMKQGFAIRLAQNNKFHLEPDPSLPLAEREERKRTFWSLYLQDKLISLSRGRFSAIRDEECKISLPCSEDAFKEGREEKTPFLDELTGDCVEQEAIDGCCALGLINVMASILGRVSHYVLHDTQTSHTGLPWSSTAPYATLSSALLQAEHYFGMNEDPTESLKQRCTVDGVVDQLLASSFIFAKAMFHLSHCLLHHPFLIQQRLQSGKQKAPSVFMKTAWEKCRTHAKSITGLLDIKSQNVPILTSIYGYCIMVAGTIHALSLNDERDHIRKESQKHYRAAMESLQDLSCYWNHAALMVKRLERFHSQCETRGQELSPSNVERTPGDVKALWQSVDYTSLSTPTRPGSPTLAGQTSVEADWALSTDMFDFSGFGGFAEGVDVFSISFVDGDMTLGEDIPNMVQNWAVPEKTD</sequence>
<dbReference type="SUPFAM" id="SSF57701">
    <property type="entry name" value="Zn2/Cys6 DNA-binding domain"/>
    <property type="match status" value="1"/>
</dbReference>
<comment type="subcellular location">
    <subcellularLocation>
        <location evidence="1">Nucleus</location>
    </subcellularLocation>
</comment>
<dbReference type="Proteomes" id="UP000544095">
    <property type="component" value="Unassembled WGS sequence"/>
</dbReference>
<dbReference type="InterPro" id="IPR050815">
    <property type="entry name" value="TF_fung"/>
</dbReference>
<evidence type="ECO:0000259" key="6">
    <source>
        <dbReference type="PROSITE" id="PS50048"/>
    </source>
</evidence>
<dbReference type="CDD" id="cd12148">
    <property type="entry name" value="fungal_TF_MHR"/>
    <property type="match status" value="1"/>
</dbReference>
<evidence type="ECO:0000256" key="1">
    <source>
        <dbReference type="ARBA" id="ARBA00004123"/>
    </source>
</evidence>
<evidence type="ECO:0000313" key="8">
    <source>
        <dbReference type="Proteomes" id="UP000544095"/>
    </source>
</evidence>
<dbReference type="SMART" id="SM00906">
    <property type="entry name" value="Fungal_trans"/>
    <property type="match status" value="1"/>
</dbReference>
<dbReference type="GO" id="GO:0008270">
    <property type="term" value="F:zinc ion binding"/>
    <property type="evidence" value="ECO:0007669"/>
    <property type="project" value="InterPro"/>
</dbReference>
<dbReference type="Gene3D" id="4.10.240.10">
    <property type="entry name" value="Zn(2)-C6 fungal-type DNA-binding domain"/>
    <property type="match status" value="1"/>
</dbReference>
<dbReference type="InterPro" id="IPR036864">
    <property type="entry name" value="Zn2-C6_fun-type_DNA-bd_sf"/>
</dbReference>
<reference evidence="7 8" key="1">
    <citation type="submission" date="2020-05" db="EMBL/GenBank/DDBJ databases">
        <title>Identification and distribution of gene clusters putatively required for synthesis of sphingolipid metabolism inhibitors in phylogenetically diverse species of the filamentous fungus Fusarium.</title>
        <authorList>
            <person name="Kim H.-S."/>
            <person name="Busman M."/>
            <person name="Brown D.W."/>
            <person name="Divon H."/>
            <person name="Uhlig S."/>
            <person name="Proctor R.H."/>
        </authorList>
    </citation>
    <scope>NUCLEOTIDE SEQUENCE [LARGE SCALE GENOMIC DNA]</scope>
    <source>
        <strain evidence="7 8">NRRL 25211</strain>
    </source>
</reference>
<organism evidence="7 8">
    <name type="scientific">Fusarium pseudoanthophilum</name>
    <dbReference type="NCBI Taxonomy" id="48495"/>
    <lineage>
        <taxon>Eukaryota</taxon>
        <taxon>Fungi</taxon>
        <taxon>Dikarya</taxon>
        <taxon>Ascomycota</taxon>
        <taxon>Pezizomycotina</taxon>
        <taxon>Sordariomycetes</taxon>
        <taxon>Hypocreomycetidae</taxon>
        <taxon>Hypocreales</taxon>
        <taxon>Nectriaceae</taxon>
        <taxon>Fusarium</taxon>
        <taxon>Fusarium fujikuroi species complex</taxon>
    </lineage>
</organism>